<keyword evidence="4" id="KW-1185">Reference proteome</keyword>
<accession>A0A9P6VZ75</accession>
<dbReference type="InterPro" id="IPR013724">
    <property type="entry name" value="GIT_SHD"/>
</dbReference>
<proteinExistence type="predicted"/>
<dbReference type="GO" id="GO:1902716">
    <property type="term" value="C:cell cortex of growing cell tip"/>
    <property type="evidence" value="ECO:0007669"/>
    <property type="project" value="TreeGrafter"/>
</dbReference>
<feature type="compositionally biased region" description="Polar residues" evidence="1">
    <location>
        <begin position="579"/>
        <end position="619"/>
    </location>
</feature>
<dbReference type="OrthoDB" id="5588096at2759"/>
<dbReference type="Pfam" id="PF08518">
    <property type="entry name" value="GIT_SHD"/>
    <property type="match status" value="1"/>
</dbReference>
<dbReference type="AlphaFoldDB" id="A0A9P6VZ75"/>
<feature type="region of interest" description="Disordered" evidence="1">
    <location>
        <begin position="260"/>
        <end position="279"/>
    </location>
</feature>
<dbReference type="Proteomes" id="UP000750334">
    <property type="component" value="Unassembled WGS sequence"/>
</dbReference>
<name>A0A9P6VZ75_MAUEX</name>
<feature type="compositionally biased region" description="Polar residues" evidence="1">
    <location>
        <begin position="124"/>
        <end position="161"/>
    </location>
</feature>
<organism evidence="3 4">
    <name type="scientific">Maudiozyma exigua</name>
    <name type="common">Yeast</name>
    <name type="synonym">Kazachstania exigua</name>
    <dbReference type="NCBI Taxonomy" id="34358"/>
    <lineage>
        <taxon>Eukaryota</taxon>
        <taxon>Fungi</taxon>
        <taxon>Dikarya</taxon>
        <taxon>Ascomycota</taxon>
        <taxon>Saccharomycotina</taxon>
        <taxon>Saccharomycetes</taxon>
        <taxon>Saccharomycetales</taxon>
        <taxon>Saccharomycetaceae</taxon>
        <taxon>Maudiozyma</taxon>
    </lineage>
</organism>
<feature type="compositionally biased region" description="Basic residues" evidence="1">
    <location>
        <begin position="526"/>
        <end position="542"/>
    </location>
</feature>
<feature type="compositionally biased region" description="Polar residues" evidence="1">
    <location>
        <begin position="513"/>
        <end position="525"/>
    </location>
</feature>
<dbReference type="PANTHER" id="PTHR21601">
    <property type="entry name" value="SPA2 PROTEIN"/>
    <property type="match status" value="1"/>
</dbReference>
<dbReference type="GO" id="GO:0007121">
    <property type="term" value="P:bipolar cellular bud site selection"/>
    <property type="evidence" value="ECO:0007669"/>
    <property type="project" value="TreeGrafter"/>
</dbReference>
<feature type="domain" description="GIT Spa2 homology (SHD)" evidence="2">
    <location>
        <begin position="94"/>
        <end position="124"/>
    </location>
</feature>
<gene>
    <name evidence="3" type="primary">SPA2_3</name>
    <name evidence="3" type="ORF">C6P45_001895</name>
</gene>
<dbReference type="GO" id="GO:0036267">
    <property type="term" value="P:invasive filamentous growth"/>
    <property type="evidence" value="ECO:0007669"/>
    <property type="project" value="TreeGrafter"/>
</dbReference>
<dbReference type="InterPro" id="IPR039892">
    <property type="entry name" value="Spa2/Sph1"/>
</dbReference>
<dbReference type="GO" id="GO:0005935">
    <property type="term" value="C:cellular bud neck"/>
    <property type="evidence" value="ECO:0007669"/>
    <property type="project" value="TreeGrafter"/>
</dbReference>
<feature type="domain" description="GIT Spa2 homology (SHD)" evidence="2">
    <location>
        <begin position="43"/>
        <end position="73"/>
    </location>
</feature>
<protein>
    <submittedName>
        <fullName evidence="3">Component of the polarisome</fullName>
    </submittedName>
</protein>
<evidence type="ECO:0000256" key="1">
    <source>
        <dbReference type="SAM" id="MobiDB-lite"/>
    </source>
</evidence>
<evidence type="ECO:0000313" key="4">
    <source>
        <dbReference type="Proteomes" id="UP000750334"/>
    </source>
</evidence>
<reference evidence="3 4" key="1">
    <citation type="submission" date="2020-11" db="EMBL/GenBank/DDBJ databases">
        <title>Kefir isolates.</title>
        <authorList>
            <person name="Marcisauskas S."/>
            <person name="Kim Y."/>
            <person name="Blasche S."/>
        </authorList>
    </citation>
    <scope>NUCLEOTIDE SEQUENCE [LARGE SCALE GENOMIC DNA]</scope>
    <source>
        <strain evidence="3 4">OG2</strain>
    </source>
</reference>
<dbReference type="PANTHER" id="PTHR21601:SF0">
    <property type="entry name" value="PROTEIN SPA2-RELATED"/>
    <property type="match status" value="1"/>
</dbReference>
<comment type="caution">
    <text evidence="3">The sequence shown here is derived from an EMBL/GenBank/DDBJ whole genome shotgun (WGS) entry which is preliminary data.</text>
</comment>
<evidence type="ECO:0000259" key="2">
    <source>
        <dbReference type="SMART" id="SM00555"/>
    </source>
</evidence>
<evidence type="ECO:0000313" key="3">
    <source>
        <dbReference type="EMBL" id="KAG0659196.1"/>
    </source>
</evidence>
<dbReference type="GO" id="GO:0043332">
    <property type="term" value="C:mating projection tip"/>
    <property type="evidence" value="ECO:0007669"/>
    <property type="project" value="TreeGrafter"/>
</dbReference>
<feature type="region of interest" description="Disordered" evidence="1">
    <location>
        <begin position="123"/>
        <end position="161"/>
    </location>
</feature>
<feature type="compositionally biased region" description="Basic residues" evidence="1">
    <location>
        <begin position="630"/>
        <end position="648"/>
    </location>
</feature>
<dbReference type="EMBL" id="PUHR01000197">
    <property type="protein sequence ID" value="KAG0659196.1"/>
    <property type="molecule type" value="Genomic_DNA"/>
</dbReference>
<dbReference type="GO" id="GO:0000131">
    <property type="term" value="C:incipient cellular bud site"/>
    <property type="evidence" value="ECO:0007669"/>
    <property type="project" value="TreeGrafter"/>
</dbReference>
<dbReference type="GO" id="GO:0005934">
    <property type="term" value="C:cellular bud tip"/>
    <property type="evidence" value="ECO:0007669"/>
    <property type="project" value="TreeGrafter"/>
</dbReference>
<dbReference type="GO" id="GO:0007124">
    <property type="term" value="P:pseudohyphal growth"/>
    <property type="evidence" value="ECO:0007669"/>
    <property type="project" value="TreeGrafter"/>
</dbReference>
<dbReference type="GO" id="GO:0005078">
    <property type="term" value="F:MAP-kinase scaffold activity"/>
    <property type="evidence" value="ECO:0007669"/>
    <property type="project" value="TreeGrafter"/>
</dbReference>
<sequence>MPSHDTKYKEEIGQYYFKLKNFKQITGDVLQANDKKTKRAAKARSKLSSLSTRQFYELNVDVNDELSRRINEEDTNSITLKLMDKDSTEKRNNARKKLAALTDARFDELVNDLISEIELRGMNDPNQLQNNEQKTNDGTLVSSFNASDMESEPQSENGGLETQATIEDSEAEDLNEKPIAKPIETKVNVLAKSSSVETDTYTDILRVENKQSAIFETLDDHDNETELKEAPAITDGVNETEEPDAFLQSSHIIPVKASIDWSDDDDSDESPTKFDQGSIVDMEPTTGIEITKIDKNYISQPTEVSSYSDLLEENKRLKQELSLSNLKQTDAVTITYANSSKIDLKIMEKYVDNDLGSVPMHLAEKFHATINHFYKCINDTDNMRKPGENEDNSPDTTLFKIIFQISKVVSQIVELVDIPIFKQEVILLKAAVSQGITSVRYFSIYGDLLPNITIHAAIADISFAFCNLIKVTKLKIDPTLYPHSVLSDVHGTPVSNEKLTIGKPLKLARNLQNHQVNSVEASSKIKTPKRNLSRQRSKRSPFRRSSESDKFKNIPLRNASRTEIKNNIIVESDQDEFDFNQTPTTMQGEHSESSVSQANNTNKSIKKNGSNRSSIISDGQDSRGSSISRKTSRSSKSKWRKNKNRNSKHKDMNQITEKPVANSPDLTKTSKKSAKKFADKIKTFGNNNSLGLRMMPHGKTSKVK</sequence>
<dbReference type="GO" id="GO:0005826">
    <property type="term" value="C:actomyosin contractile ring"/>
    <property type="evidence" value="ECO:0007669"/>
    <property type="project" value="TreeGrafter"/>
</dbReference>
<feature type="region of interest" description="Disordered" evidence="1">
    <location>
        <begin position="513"/>
        <end position="704"/>
    </location>
</feature>
<dbReference type="SMART" id="SM00555">
    <property type="entry name" value="GIT"/>
    <property type="match status" value="2"/>
</dbReference>